<keyword evidence="2" id="KW-1185">Reference proteome</keyword>
<dbReference type="RefSeq" id="WP_163916340.1">
    <property type="nucleotide sequence ID" value="NZ_JAAGWD010000008.1"/>
</dbReference>
<name>A0A6B3M139_9BACT</name>
<gene>
    <name evidence="1" type="ORF">GXP69_16495</name>
</gene>
<accession>A0A6B3M139</accession>
<sequence length="212" mass="24367">MPDSAKPRINKQVKLHSFGSRNSPLVIDAETISFKGKQLRIKEINGILYWVSPVVFYHYMIGRRYHIGFRTPDDQLDIVFRSFFGFSKKYFKKLCNKILDAVWEPVTDNILQQGIDALRAGKAADFEQCQVSAEGVYLCRKQLLITWEDLVYEKMYNRLVLNSKSDHAVFTNLELSKCWNVDVLITLLDWLTEQGGLKEIQQTGAKPGTATL</sequence>
<dbReference type="Proteomes" id="UP000474777">
    <property type="component" value="Unassembled WGS sequence"/>
</dbReference>
<dbReference type="AlphaFoldDB" id="A0A6B3M139"/>
<organism evidence="1 2">
    <name type="scientific">Pontibacter burrus</name>
    <dbReference type="NCBI Taxonomy" id="2704466"/>
    <lineage>
        <taxon>Bacteria</taxon>
        <taxon>Pseudomonadati</taxon>
        <taxon>Bacteroidota</taxon>
        <taxon>Cytophagia</taxon>
        <taxon>Cytophagales</taxon>
        <taxon>Hymenobacteraceae</taxon>
        <taxon>Pontibacter</taxon>
    </lineage>
</organism>
<reference evidence="1 2" key="1">
    <citation type="submission" date="2020-02" db="EMBL/GenBank/DDBJ databases">
        <authorList>
            <person name="Kim M.K."/>
        </authorList>
    </citation>
    <scope>NUCLEOTIDE SEQUENCE [LARGE SCALE GENOMIC DNA]</scope>
    <source>
        <strain evidence="1 2">BT327</strain>
    </source>
</reference>
<dbReference type="EMBL" id="JAAGWD010000008">
    <property type="protein sequence ID" value="NEM99301.1"/>
    <property type="molecule type" value="Genomic_DNA"/>
</dbReference>
<protein>
    <submittedName>
        <fullName evidence="1">Uncharacterized protein</fullName>
    </submittedName>
</protein>
<comment type="caution">
    <text evidence="1">The sequence shown here is derived from an EMBL/GenBank/DDBJ whole genome shotgun (WGS) entry which is preliminary data.</text>
</comment>
<evidence type="ECO:0000313" key="1">
    <source>
        <dbReference type="EMBL" id="NEM99301.1"/>
    </source>
</evidence>
<evidence type="ECO:0000313" key="2">
    <source>
        <dbReference type="Proteomes" id="UP000474777"/>
    </source>
</evidence>
<proteinExistence type="predicted"/>